<keyword evidence="4" id="KW-0547">Nucleotide-binding</keyword>
<dbReference type="GO" id="GO:0009134">
    <property type="term" value="P:nucleoside diphosphate catabolic process"/>
    <property type="evidence" value="ECO:0007669"/>
    <property type="project" value="TreeGrafter"/>
</dbReference>
<evidence type="ECO:0000256" key="3">
    <source>
        <dbReference type="PIRSR" id="PIRSR600407-1"/>
    </source>
</evidence>
<feature type="binding site" evidence="4">
    <location>
        <begin position="196"/>
        <end position="200"/>
    </location>
    <ligand>
        <name>ATP</name>
        <dbReference type="ChEBI" id="CHEBI:30616"/>
    </ligand>
</feature>
<dbReference type="GO" id="GO:0017110">
    <property type="term" value="F:nucleoside diphosphate phosphatase activity"/>
    <property type="evidence" value="ECO:0007669"/>
    <property type="project" value="TreeGrafter"/>
</dbReference>
<evidence type="ECO:0000313" key="8">
    <source>
        <dbReference type="Proteomes" id="UP001431209"/>
    </source>
</evidence>
<dbReference type="CDD" id="cd24003">
    <property type="entry name" value="ASKHA_NBD_GDA1_CD39_NTPase"/>
    <property type="match status" value="1"/>
</dbReference>
<accession>A0AAW2ZBL7</accession>
<dbReference type="GO" id="GO:0016020">
    <property type="term" value="C:membrane"/>
    <property type="evidence" value="ECO:0007669"/>
    <property type="project" value="TreeGrafter"/>
</dbReference>
<dbReference type="EMBL" id="JAOPGA020001275">
    <property type="protein sequence ID" value="KAL0486860.1"/>
    <property type="molecule type" value="Genomic_DNA"/>
</dbReference>
<dbReference type="PANTHER" id="PTHR11782">
    <property type="entry name" value="ADENOSINE/GUANOSINE DIPHOSPHATASE"/>
    <property type="match status" value="1"/>
</dbReference>
<keyword evidence="8" id="KW-1185">Reference proteome</keyword>
<dbReference type="GO" id="GO:0005524">
    <property type="term" value="F:ATP binding"/>
    <property type="evidence" value="ECO:0007669"/>
    <property type="project" value="UniProtKB-KW"/>
</dbReference>
<dbReference type="AlphaFoldDB" id="A0AAW2ZBL7"/>
<evidence type="ECO:0000313" key="7">
    <source>
        <dbReference type="EMBL" id="KAL0486860.1"/>
    </source>
</evidence>
<dbReference type="Gene3D" id="3.30.420.40">
    <property type="match status" value="1"/>
</dbReference>
<dbReference type="PANTHER" id="PTHR11782:SF83">
    <property type="entry name" value="GUANOSINE-DIPHOSPHATASE"/>
    <property type="match status" value="1"/>
</dbReference>
<organism evidence="7 8">
    <name type="scientific">Acrasis kona</name>
    <dbReference type="NCBI Taxonomy" id="1008807"/>
    <lineage>
        <taxon>Eukaryota</taxon>
        <taxon>Discoba</taxon>
        <taxon>Heterolobosea</taxon>
        <taxon>Tetramitia</taxon>
        <taxon>Eutetramitia</taxon>
        <taxon>Acrasidae</taxon>
        <taxon>Acrasis</taxon>
    </lineage>
</organism>
<feature type="active site" description="Proton acceptor" evidence="3">
    <location>
        <position position="164"/>
    </location>
</feature>
<dbReference type="Proteomes" id="UP001431209">
    <property type="component" value="Unassembled WGS sequence"/>
</dbReference>
<feature type="signal peptide" evidence="6">
    <location>
        <begin position="1"/>
        <end position="18"/>
    </location>
</feature>
<comment type="similarity">
    <text evidence="1">Belongs to the GDA1/CD39 NTPase family.</text>
</comment>
<dbReference type="InterPro" id="IPR000407">
    <property type="entry name" value="GDA1_CD39_NTPase"/>
</dbReference>
<keyword evidence="5" id="KW-1133">Transmembrane helix</keyword>
<evidence type="ECO:0000256" key="1">
    <source>
        <dbReference type="ARBA" id="ARBA00009283"/>
    </source>
</evidence>
<keyword evidence="4" id="KW-0067">ATP-binding</keyword>
<feature type="transmembrane region" description="Helical" evidence="5">
    <location>
        <begin position="442"/>
        <end position="469"/>
    </location>
</feature>
<keyword evidence="5" id="KW-0812">Transmembrane</keyword>
<protein>
    <submittedName>
        <fullName evidence="7">Ectonucleoside triphosphate diphosphohydrolase</fullName>
    </submittedName>
</protein>
<gene>
    <name evidence="7" type="ORF">AKO1_001188</name>
</gene>
<proteinExistence type="inferred from homology"/>
<sequence>MWMKVQILVLLCFLVCDAYTLSVTLRNFLSNPSRKCYGVVFDAGSSGTRVYVYKWECRKTFSTPKVDIAEQIPEFKINPGIALFKDNPQEAGPSLEPLITYAKKIIPNDQLSWTPIFLRATAGMRLITLDQQEAILSSIRKTFKNSGFKLQKDEWVRVITGEEEGKFGWVATNYLHNLIRNDIKPQDTRAMIECGGASVQITFVQPTQPPINKIEVSFPDINTYNLYTFSYLGYGQDRALEAVIKQRIKPNNPGIVECPCLHSGYNNTNVYSEDPSLRVIGTGNSTACIESIASHFNVSNSCTDCSINGNYYPNIPNGMTIDGVSAFSLPAVFFELKDSSYTTDQLWSVTEGFCKRNWTDVVKNFGSTHQESYLRMECFTAIYMRELLVRAFKIQPTVLINANQKIGNVSVAWTLGSILYDMAQLECAPGTEDCIYNDNTTLIVAITVPTAFVTLLLIVAAIALVTAVVKTRRKDVLTTDGYYTSFDYQEMSP</sequence>
<dbReference type="Gene3D" id="3.30.420.150">
    <property type="entry name" value="Exopolyphosphatase. Domain 2"/>
    <property type="match status" value="1"/>
</dbReference>
<evidence type="ECO:0000256" key="4">
    <source>
        <dbReference type="PIRSR" id="PIRSR600407-2"/>
    </source>
</evidence>
<keyword evidence="5" id="KW-0472">Membrane</keyword>
<evidence type="ECO:0000256" key="5">
    <source>
        <dbReference type="SAM" id="Phobius"/>
    </source>
</evidence>
<reference evidence="7 8" key="1">
    <citation type="submission" date="2024-03" db="EMBL/GenBank/DDBJ databases">
        <title>The Acrasis kona genome and developmental transcriptomes reveal deep origins of eukaryotic multicellular pathways.</title>
        <authorList>
            <person name="Sheikh S."/>
            <person name="Fu C.-J."/>
            <person name="Brown M.W."/>
            <person name="Baldauf S.L."/>
        </authorList>
    </citation>
    <scope>NUCLEOTIDE SEQUENCE [LARGE SCALE GENOMIC DNA]</scope>
    <source>
        <strain evidence="7 8">ATCC MYA-3509</strain>
    </source>
</reference>
<dbReference type="PROSITE" id="PS01238">
    <property type="entry name" value="GDA1_CD39_NTPASE"/>
    <property type="match status" value="1"/>
</dbReference>
<name>A0AAW2ZBL7_9EUKA</name>
<keyword evidence="2" id="KW-0378">Hydrolase</keyword>
<evidence type="ECO:0000256" key="6">
    <source>
        <dbReference type="SAM" id="SignalP"/>
    </source>
</evidence>
<keyword evidence="6" id="KW-0732">Signal</keyword>
<comment type="caution">
    <text evidence="7">The sequence shown here is derived from an EMBL/GenBank/DDBJ whole genome shotgun (WGS) entry which is preliminary data.</text>
</comment>
<dbReference type="Pfam" id="PF01150">
    <property type="entry name" value="GDA1_CD39"/>
    <property type="match status" value="1"/>
</dbReference>
<feature type="chain" id="PRO_5043363237" evidence="6">
    <location>
        <begin position="19"/>
        <end position="493"/>
    </location>
</feature>
<evidence type="ECO:0000256" key="2">
    <source>
        <dbReference type="ARBA" id="ARBA00022801"/>
    </source>
</evidence>